<dbReference type="GO" id="GO:0004467">
    <property type="term" value="F:long-chain fatty acid-CoA ligase activity"/>
    <property type="evidence" value="ECO:0007669"/>
    <property type="project" value="TreeGrafter"/>
</dbReference>
<evidence type="ECO:0000256" key="3">
    <source>
        <dbReference type="ARBA" id="ARBA00022741"/>
    </source>
</evidence>
<evidence type="ECO:0000256" key="4">
    <source>
        <dbReference type="ARBA" id="ARBA00022840"/>
    </source>
</evidence>
<dbReference type="EMBL" id="CAEZZP010000069">
    <property type="protein sequence ID" value="CAB4776138.1"/>
    <property type="molecule type" value="Genomic_DNA"/>
</dbReference>
<feature type="domain" description="AMP-dependent synthetase/ligase" evidence="5">
    <location>
        <begin position="3"/>
        <end position="139"/>
    </location>
</feature>
<dbReference type="AlphaFoldDB" id="A0A6J6S6M1"/>
<evidence type="ECO:0000313" key="8">
    <source>
        <dbReference type="EMBL" id="CAB4776138.1"/>
    </source>
</evidence>
<organism evidence="7">
    <name type="scientific">freshwater metagenome</name>
    <dbReference type="NCBI Taxonomy" id="449393"/>
    <lineage>
        <taxon>unclassified sequences</taxon>
        <taxon>metagenomes</taxon>
        <taxon>ecological metagenomes</taxon>
    </lineage>
</organism>
<dbReference type="InterPro" id="IPR000873">
    <property type="entry name" value="AMP-dep_synth/lig_dom"/>
</dbReference>
<dbReference type="Pfam" id="PF00501">
    <property type="entry name" value="AMP-binding"/>
    <property type="match status" value="1"/>
</dbReference>
<name>A0A6J6S6M1_9ZZZZ</name>
<gene>
    <name evidence="7" type="ORF">UFOPK2658_01663</name>
    <name evidence="8" type="ORF">UFOPK2880_01119</name>
</gene>
<evidence type="ECO:0000313" key="7">
    <source>
        <dbReference type="EMBL" id="CAB4730620.1"/>
    </source>
</evidence>
<keyword evidence="4" id="KW-0067">ATP-binding</keyword>
<dbReference type="InterPro" id="IPR045851">
    <property type="entry name" value="AMP-bd_C_sf"/>
</dbReference>
<evidence type="ECO:0000259" key="5">
    <source>
        <dbReference type="Pfam" id="PF00501"/>
    </source>
</evidence>
<dbReference type="PANTHER" id="PTHR43107">
    <property type="entry name" value="LONG-CHAIN FATTY ACID TRANSPORT PROTEIN"/>
    <property type="match status" value="1"/>
</dbReference>
<dbReference type="InterPro" id="IPR042099">
    <property type="entry name" value="ANL_N_sf"/>
</dbReference>
<dbReference type="GO" id="GO:0044539">
    <property type="term" value="P:long-chain fatty acid import into cell"/>
    <property type="evidence" value="ECO:0007669"/>
    <property type="project" value="TreeGrafter"/>
</dbReference>
<dbReference type="InterPro" id="IPR025110">
    <property type="entry name" value="AMP-bd_C"/>
</dbReference>
<comment type="similarity">
    <text evidence="1">Belongs to the ATP-dependent AMP-binding enzyme family.</text>
</comment>
<evidence type="ECO:0000256" key="2">
    <source>
        <dbReference type="ARBA" id="ARBA00022598"/>
    </source>
</evidence>
<keyword evidence="2" id="KW-0436">Ligase</keyword>
<evidence type="ECO:0000259" key="6">
    <source>
        <dbReference type="Pfam" id="PF13193"/>
    </source>
</evidence>
<feature type="domain" description="AMP-binding enzyme C-terminal" evidence="6">
    <location>
        <begin position="190"/>
        <end position="266"/>
    </location>
</feature>
<proteinExistence type="inferred from homology"/>
<dbReference type="GO" id="GO:0005324">
    <property type="term" value="F:long-chain fatty acid transmembrane transporter activity"/>
    <property type="evidence" value="ECO:0007669"/>
    <property type="project" value="TreeGrafter"/>
</dbReference>
<evidence type="ECO:0000256" key="1">
    <source>
        <dbReference type="ARBA" id="ARBA00006432"/>
    </source>
</evidence>
<dbReference type="EMBL" id="CAEZYH010000104">
    <property type="protein sequence ID" value="CAB4730620.1"/>
    <property type="molecule type" value="Genomic_DNA"/>
</dbReference>
<dbReference type="GO" id="GO:0005524">
    <property type="term" value="F:ATP binding"/>
    <property type="evidence" value="ECO:0007669"/>
    <property type="project" value="UniProtKB-KW"/>
</dbReference>
<reference evidence="7" key="1">
    <citation type="submission" date="2020-05" db="EMBL/GenBank/DDBJ databases">
        <authorList>
            <person name="Chiriac C."/>
            <person name="Salcher M."/>
            <person name="Ghai R."/>
            <person name="Kavagutti S V."/>
        </authorList>
    </citation>
    <scope>NUCLEOTIDE SEQUENCE</scope>
</reference>
<protein>
    <submittedName>
        <fullName evidence="7">Unannotated protein</fullName>
    </submittedName>
</protein>
<sequence>MPDIRAHQCTYFTYVGRTIAYILGQPVSSEDQNNTLRLGFGTEASALDRERFLERFGCDLVEGYGSSESVVAIIRTPETPANALGKERADMAGQVSIIDPDTNIECPRVQFDEFGAITNPECIGEIVSLSGGTSFEGYYNNHEASTERVRNGWYWTGDLGYRDDAGFFYFGGRSADWLRVDSENFAAGPVENIVSRFPGVVMAAVYPVPDPTTGDMVMVAVEMNEAAEFLPHEFDEFLAQQRDLGTKWSPQIVRVITAMPLTANNKVHKPPLRASKWLTSDSHYWRSERNQSLRLMTEADKIDLEQRFASNGRSHILSAL</sequence>
<dbReference type="Gene3D" id="3.30.300.30">
    <property type="match status" value="1"/>
</dbReference>
<keyword evidence="3" id="KW-0547">Nucleotide-binding</keyword>
<dbReference type="GO" id="GO:0005886">
    <property type="term" value="C:plasma membrane"/>
    <property type="evidence" value="ECO:0007669"/>
    <property type="project" value="TreeGrafter"/>
</dbReference>
<accession>A0A6J6S6M1</accession>
<dbReference type="Gene3D" id="3.40.50.12780">
    <property type="entry name" value="N-terminal domain of ligase-like"/>
    <property type="match status" value="1"/>
</dbReference>
<dbReference type="Pfam" id="PF13193">
    <property type="entry name" value="AMP-binding_C"/>
    <property type="match status" value="1"/>
</dbReference>
<dbReference type="PANTHER" id="PTHR43107:SF15">
    <property type="entry name" value="FATTY ACID TRANSPORT PROTEIN 3, ISOFORM A"/>
    <property type="match status" value="1"/>
</dbReference>
<dbReference type="SUPFAM" id="SSF56801">
    <property type="entry name" value="Acetyl-CoA synthetase-like"/>
    <property type="match status" value="1"/>
</dbReference>